<dbReference type="InterPro" id="IPR036736">
    <property type="entry name" value="ACP-like_sf"/>
</dbReference>
<dbReference type="InterPro" id="IPR049551">
    <property type="entry name" value="PKS_DH_C"/>
</dbReference>
<dbReference type="PROSITE" id="PS52019">
    <property type="entry name" value="PKS_MFAS_DH"/>
    <property type="match status" value="2"/>
</dbReference>
<reference evidence="9 10" key="1">
    <citation type="submission" date="2021-02" db="EMBL/GenBank/DDBJ databases">
        <authorList>
            <person name="Ra J.-S."/>
        </authorList>
    </citation>
    <scope>NUCLEOTIDE SEQUENCE [LARGE SCALE GENOMIC DNA]</scope>
    <source>
        <strain evidence="9 10">MMS20-R1-14</strain>
    </source>
</reference>
<dbReference type="InterPro" id="IPR016039">
    <property type="entry name" value="Thiolase-like"/>
</dbReference>
<feature type="domain" description="PKS/mFAS DH" evidence="8">
    <location>
        <begin position="1438"/>
        <end position="1698"/>
    </location>
</feature>
<keyword evidence="2" id="KW-0597">Phosphoprotein</keyword>
<dbReference type="SMART" id="SM00825">
    <property type="entry name" value="PKS_KS"/>
    <property type="match status" value="1"/>
</dbReference>
<dbReference type="InterPro" id="IPR020841">
    <property type="entry name" value="PKS_Beta-ketoAc_synthase_dom"/>
</dbReference>
<sequence length="2289" mass="239621">MDSLDGLACTVVIRSSDPVVRDHRIHGTRILPGVSFLDIIFRVVRARGVDPDGVELRRVLFRNPVAAGPDFDTELTVLFARGDGHFRVSVTGTRRPGGDSEPVLDCQLHLGMPFPRRRRDLPALRATARQTVDMTELYATARATGIEHGEFMRALGTLYVGPDELLAELSLSPPAAGYAGYFHLHPAALDSSTLLPTRFATAPPGAEARPYVPMLIESVRARGPLGARTLVHATPPRPAGPDGDLTTCDLEFHAEDGTVVAWLHGLTSKRIRDTAAITRLDARPPAVPDTGRIVRELIEARLGRPDFDETAGFYELGMDSSALLGIAADLEQTFGVDFSPTLLFEHNTFALLADHLRGFAAVSAPPTAPAAEIPVPAETVWFESVWRPAPVPPGPPPARVVTIGAHTRARWPDAIGPTSATGVVWQPVDPSDLTGEAVALTEFLRAASDAGRDALRLVCHVEDDAAPVAAVTGLFRTLLRERPGTRAAVVRSPHRSDALAELAAGLPDVEVRYVDATRQVRVVRTMPVPQGGGPLRQHGVYLITGGLGGVGLALARHLARSVRARLVLGGRTGADPSVVGELTALGAEVLTVVMDVTRADDVHRAVRAAVDRFGALHGVVHAAGVLRDGLLAGKRAEDVRAVLAPKVDGARHVEAATRHLTLDFLVLCSSTAGTWGNPGQADYACANAFLDLFAGSRRDIVSVGWPAWAEGGMPVDAAGLRRMGLRAMDTPLAVDVLLRAVGSGRSHVVVLTGDAARIAAAVAPDDATADTPAAVTAGPAPDGDDAAPDGDDATPDGDDAVAVVGISGRYPMARDLDEFWVNLRDGRDCVTTVPADRWDHSAIYSEDRRTPGRSYGKWGGFLDGVDEFDAGFFHVSPKEAAVLDPQERLFLQESWHAFEEAGHAPSAWRGRSVGVFAGVMYNQYQLYGVDTAPEPVPSSFSASIANRVSYFLDLRGPSIALDSMCSSSLTTLHLAVEAIRRGECEAALAGGVNLAVHPNKYLLLSQSSFLSSDGRCRAFGEDGDGYVPGEGVGVVLLRPLRDAVRDGDHVHAVIRGTAVNHGGRTAGFSVPNPASQAALIAASIRHAGVDPDDLGYLEAHGTGTSLGDPIEVAALEQAFDRIGAGRGPWPLGSVKSNIGHLESAAGIAALTKVVLQLRHRELVPSLHADPPTSAVRWETSRFRVQRERAPWPDRAHGHRAAAISSFGAGGANAHVVLAEWPAPPAVPEPAAPHLFVVSARDTVRLDETVDRLVAHLENTGGDVAATVGALLARAGAPTALPDEPFVELGLDFPRLTDLAHRVEQVFGTCPPIDGETTAAGLTAALATATVAVDPGALAYTLWAGREHFDERLAVVATTTAELVAALRTGDGCHRGRRRGAAGTAAGDDLAALAAAWVTGAEITPPLPARPRRLSLPGYPFARDRHWVATGGGPGRSRPALLELPDLVELPDGHVLLARVSQDDHAWLVDHTVDGTTLVPGTFFVDLALRAGDRLGRPVVAELVLETPLPFGDTDVRLTAALPGDDGRRAFEVHARAVGEPTWIRHATGVLAPVDTGATEPPPLPGDAEEVDLGGFYDRLPGYGPAFRGLLRAWRAGDAVYADVCVPGGDAGPYALHPVLLDAALHAVALGGFVPDERAYLPFAWSSVRVATTGAVTARACVTPVRAGTVAVRLTDATGGLLASVDAVTLRPSGAPDSPLYRVDWVPLDDLPPAGPPGRCAVVGPDRPGVGASLTAAGVTVTRADTLAQLSEVPEVVIAPVAGAGSSADAALVVTREVLAQARHWLEHDRFGAARLVFVATDPDPTTAAAWGLLRSAQSEHPGRFTLVELDGAGTPDALLRALATDEPQLAVRDGRVLTPRLVRVPVTGPVPPRERGTLLVTGGSGGLAVPVVRHLVARHGFTDVLLVSRGGLVPAGLSGLDARVEAAACDVGDRAALTALLAGRTVSTVVHAAGVLDDGVVTALDATRLENVWRAKATGADRLTELLPDAETVFFSSVAGVLGGPGQGNYAAANAYLDALARHRVAEGGRVVSVAWGPWDLDDGMTADRDRLARAGLDRLTVDAGLHLLDTALAGTEPDVVALRLHTRASAVVPPMLRGLLTDAPAGTVDPGLRGPGLAELSPAVRRARLAGLVRGEAAAVLGYAGAGAVDPERSFQELGFDSLSSVEFRNRLGAALGLALEATLVFDHPTPGDLVEHLAGRFGDATGADELPTLFADFDRVAVGLTGAAATDDVSRTRVVQRVRDLLTALTPAPGAAPLDVFAAATDDEVFAMIDAELGSPVAGQEDR</sequence>
<dbReference type="PROSITE" id="PS52004">
    <property type="entry name" value="KS3_2"/>
    <property type="match status" value="1"/>
</dbReference>
<dbReference type="CDD" id="cd08956">
    <property type="entry name" value="KR_3_FAS_SDR_x"/>
    <property type="match status" value="1"/>
</dbReference>
<dbReference type="SMART" id="SM01294">
    <property type="entry name" value="PKS_PP_betabranch"/>
    <property type="match status" value="1"/>
</dbReference>
<feature type="region of interest" description="Disordered" evidence="5">
    <location>
        <begin position="768"/>
        <end position="799"/>
    </location>
</feature>
<dbReference type="InterPro" id="IPR020806">
    <property type="entry name" value="PKS_PP-bd"/>
</dbReference>
<dbReference type="Gene3D" id="3.10.129.110">
    <property type="entry name" value="Polyketide synthase dehydratase"/>
    <property type="match status" value="2"/>
</dbReference>
<evidence type="ECO:0000313" key="10">
    <source>
        <dbReference type="Proteomes" id="UP001518872"/>
    </source>
</evidence>
<evidence type="ECO:0000256" key="1">
    <source>
        <dbReference type="ARBA" id="ARBA00022450"/>
    </source>
</evidence>
<dbReference type="EMBL" id="JAFEUC010000005">
    <property type="protein sequence ID" value="MBM7077191.1"/>
    <property type="molecule type" value="Genomic_DNA"/>
</dbReference>
<feature type="domain" description="Ketosynthase family 3 (KS3)" evidence="7">
    <location>
        <begin position="798"/>
        <end position="1219"/>
    </location>
</feature>
<dbReference type="InterPro" id="IPR014030">
    <property type="entry name" value="Ketoacyl_synth_N"/>
</dbReference>
<feature type="domain" description="Carrier" evidence="6">
    <location>
        <begin position="285"/>
        <end position="360"/>
    </location>
</feature>
<proteinExistence type="predicted"/>
<keyword evidence="1" id="KW-0596">Phosphopantetheine</keyword>
<evidence type="ECO:0000313" key="9">
    <source>
        <dbReference type="EMBL" id="MBM7077191.1"/>
    </source>
</evidence>
<dbReference type="Gene3D" id="3.40.50.720">
    <property type="entry name" value="NAD(P)-binding Rossmann-like Domain"/>
    <property type="match status" value="2"/>
</dbReference>
<accession>A0ABS2IV97</accession>
<evidence type="ECO:0000256" key="5">
    <source>
        <dbReference type="SAM" id="MobiDB-lite"/>
    </source>
</evidence>
<dbReference type="InterPro" id="IPR049900">
    <property type="entry name" value="PKS_mFAS_DH"/>
</dbReference>
<dbReference type="InterPro" id="IPR032821">
    <property type="entry name" value="PKS_assoc"/>
</dbReference>
<evidence type="ECO:0000259" key="8">
    <source>
        <dbReference type="PROSITE" id="PS52019"/>
    </source>
</evidence>
<dbReference type="InterPro" id="IPR006162">
    <property type="entry name" value="Ppantetheine_attach_site"/>
</dbReference>
<dbReference type="SMART" id="SM00822">
    <property type="entry name" value="PKS_KR"/>
    <property type="match status" value="2"/>
</dbReference>
<dbReference type="PROSITE" id="PS00012">
    <property type="entry name" value="PHOSPHOPANTETHEINE"/>
    <property type="match status" value="1"/>
</dbReference>
<dbReference type="InterPro" id="IPR014031">
    <property type="entry name" value="Ketoacyl_synth_C"/>
</dbReference>
<dbReference type="Pfam" id="PF02801">
    <property type="entry name" value="Ketoacyl-synt_C"/>
    <property type="match status" value="1"/>
</dbReference>
<comment type="caution">
    <text evidence="9">The sequence shown here is derived from an EMBL/GenBank/DDBJ whole genome shotgun (WGS) entry which is preliminary data.</text>
</comment>
<organism evidence="9 10">
    <name type="scientific">Micromonospora humida</name>
    <dbReference type="NCBI Taxonomy" id="2809018"/>
    <lineage>
        <taxon>Bacteria</taxon>
        <taxon>Bacillati</taxon>
        <taxon>Actinomycetota</taxon>
        <taxon>Actinomycetes</taxon>
        <taxon>Micromonosporales</taxon>
        <taxon>Micromonosporaceae</taxon>
        <taxon>Micromonospora</taxon>
    </lineage>
</organism>
<feature type="active site" description="Proton donor; for dehydratase activity" evidence="4">
    <location>
        <position position="190"/>
    </location>
</feature>
<dbReference type="PANTHER" id="PTHR43775:SF37">
    <property type="entry name" value="SI:DKEY-61P9.11"/>
    <property type="match status" value="1"/>
</dbReference>
<dbReference type="Pfam" id="PF16197">
    <property type="entry name" value="KAsynt_C_assoc"/>
    <property type="match status" value="1"/>
</dbReference>
<dbReference type="Pfam" id="PF14765">
    <property type="entry name" value="PS-DH"/>
    <property type="match status" value="2"/>
</dbReference>
<dbReference type="SUPFAM" id="SSF53901">
    <property type="entry name" value="Thiolase-like"/>
    <property type="match status" value="1"/>
</dbReference>
<dbReference type="SUPFAM" id="SSF51735">
    <property type="entry name" value="NAD(P)-binding Rossmann-fold domains"/>
    <property type="match status" value="3"/>
</dbReference>
<dbReference type="Proteomes" id="UP001518872">
    <property type="component" value="Unassembled WGS sequence"/>
</dbReference>
<dbReference type="Gene3D" id="1.10.1200.10">
    <property type="entry name" value="ACP-like"/>
    <property type="match status" value="2"/>
</dbReference>
<dbReference type="Pfam" id="PF00550">
    <property type="entry name" value="PP-binding"/>
    <property type="match status" value="2"/>
</dbReference>
<dbReference type="CDD" id="cd08953">
    <property type="entry name" value="KR_2_SDR_x"/>
    <property type="match status" value="1"/>
</dbReference>
<dbReference type="Pfam" id="PF08659">
    <property type="entry name" value="KR"/>
    <property type="match status" value="2"/>
</dbReference>
<feature type="region of interest" description="N-terminal hotdog fold" evidence="4">
    <location>
        <begin position="1"/>
        <end position="117"/>
    </location>
</feature>
<feature type="domain" description="PKS/mFAS DH" evidence="8">
    <location>
        <begin position="1"/>
        <end position="277"/>
    </location>
</feature>
<evidence type="ECO:0000256" key="3">
    <source>
        <dbReference type="ARBA" id="ARBA00022679"/>
    </source>
</evidence>
<dbReference type="SUPFAM" id="SSF47336">
    <property type="entry name" value="ACP-like"/>
    <property type="match status" value="2"/>
</dbReference>
<dbReference type="SMART" id="SM00823">
    <property type="entry name" value="PKS_PP"/>
    <property type="match status" value="2"/>
</dbReference>
<feature type="region of interest" description="C-terminal hotdog fold" evidence="4">
    <location>
        <begin position="1567"/>
        <end position="1698"/>
    </location>
</feature>
<dbReference type="InterPro" id="IPR049552">
    <property type="entry name" value="PKS_DH_N"/>
</dbReference>
<dbReference type="InterPro" id="IPR057326">
    <property type="entry name" value="KR_dom"/>
</dbReference>
<dbReference type="Pfam" id="PF00109">
    <property type="entry name" value="ketoacyl-synt"/>
    <property type="match status" value="1"/>
</dbReference>
<dbReference type="Gene3D" id="3.30.70.3290">
    <property type="match status" value="1"/>
</dbReference>
<dbReference type="CDD" id="cd00833">
    <property type="entry name" value="PKS"/>
    <property type="match status" value="1"/>
</dbReference>
<dbReference type="InterPro" id="IPR013968">
    <property type="entry name" value="PKS_KR"/>
</dbReference>
<dbReference type="InterPro" id="IPR020807">
    <property type="entry name" value="PKS_DH"/>
</dbReference>
<feature type="compositionally biased region" description="Acidic residues" evidence="5">
    <location>
        <begin position="782"/>
        <end position="799"/>
    </location>
</feature>
<dbReference type="InterPro" id="IPR042104">
    <property type="entry name" value="PKS_dehydratase_sf"/>
</dbReference>
<protein>
    <submittedName>
        <fullName evidence="9">SDR family NAD(P)-dependent oxidoreductase</fullName>
    </submittedName>
</protein>
<evidence type="ECO:0000256" key="2">
    <source>
        <dbReference type="ARBA" id="ARBA00022553"/>
    </source>
</evidence>
<dbReference type="InterPro" id="IPR009081">
    <property type="entry name" value="PP-bd_ACP"/>
</dbReference>
<dbReference type="PANTHER" id="PTHR43775">
    <property type="entry name" value="FATTY ACID SYNTHASE"/>
    <property type="match status" value="1"/>
</dbReference>
<name>A0ABS2IV97_9ACTN</name>
<keyword evidence="3" id="KW-0808">Transferase</keyword>
<dbReference type="Pfam" id="PF22621">
    <property type="entry name" value="CurL-like_PKS_C"/>
    <property type="match status" value="1"/>
</dbReference>
<feature type="region of interest" description="N-terminal hotdog fold" evidence="4">
    <location>
        <begin position="1438"/>
        <end position="1557"/>
    </location>
</feature>
<dbReference type="Pfam" id="PF21089">
    <property type="entry name" value="PKS_DH_N"/>
    <property type="match status" value="2"/>
</dbReference>
<gene>
    <name evidence="9" type="ORF">JQX11_12655</name>
</gene>
<feature type="region of interest" description="C-terminal hotdog fold" evidence="4">
    <location>
        <begin position="129"/>
        <end position="277"/>
    </location>
</feature>
<dbReference type="InterPro" id="IPR036291">
    <property type="entry name" value="NAD(P)-bd_dom_sf"/>
</dbReference>
<evidence type="ECO:0000259" key="7">
    <source>
        <dbReference type="PROSITE" id="PS52004"/>
    </source>
</evidence>
<feature type="active site" description="Proton acceptor; for dehydratase activity" evidence="4">
    <location>
        <position position="23"/>
    </location>
</feature>
<dbReference type="Gene3D" id="3.40.47.10">
    <property type="match status" value="1"/>
</dbReference>
<feature type="compositionally biased region" description="Low complexity" evidence="5">
    <location>
        <begin position="768"/>
        <end position="781"/>
    </location>
</feature>
<dbReference type="InterPro" id="IPR055123">
    <property type="entry name" value="SpnB-like_Rossmann"/>
</dbReference>
<evidence type="ECO:0000259" key="6">
    <source>
        <dbReference type="PROSITE" id="PS50075"/>
    </source>
</evidence>
<feature type="active site" description="Proton donor; for dehydratase activity" evidence="4">
    <location>
        <position position="1621"/>
    </location>
</feature>
<feature type="domain" description="Carrier" evidence="6">
    <location>
        <begin position="2128"/>
        <end position="2203"/>
    </location>
</feature>
<dbReference type="Pfam" id="PF22953">
    <property type="entry name" value="SpnB_Rossmann"/>
    <property type="match status" value="1"/>
</dbReference>
<feature type="active site" description="Proton acceptor; for dehydratase activity" evidence="4">
    <location>
        <position position="1470"/>
    </location>
</feature>
<dbReference type="PROSITE" id="PS50075">
    <property type="entry name" value="CARRIER"/>
    <property type="match status" value="2"/>
</dbReference>
<dbReference type="InterPro" id="IPR050091">
    <property type="entry name" value="PKS_NRPS_Biosynth_Enz"/>
</dbReference>
<dbReference type="SMART" id="SM00826">
    <property type="entry name" value="PKS_DH"/>
    <property type="match status" value="2"/>
</dbReference>
<keyword evidence="10" id="KW-1185">Reference proteome</keyword>
<dbReference type="RefSeq" id="WP_204925167.1">
    <property type="nucleotide sequence ID" value="NZ_JAFEUC010000005.1"/>
</dbReference>
<evidence type="ECO:0000256" key="4">
    <source>
        <dbReference type="PROSITE-ProRule" id="PRU01363"/>
    </source>
</evidence>